<comment type="pathway">
    <text evidence="8">Cofactor biosynthesis; adenosylcobalamin biosynthesis; cob(II)yrinate a,c-diamide from sirohydrochlorin (anaerobic route): step 10/10.</text>
</comment>
<evidence type="ECO:0000313" key="12">
    <source>
        <dbReference type="Proteomes" id="UP000269883"/>
    </source>
</evidence>
<evidence type="ECO:0000256" key="6">
    <source>
        <dbReference type="ARBA" id="ARBA00022842"/>
    </source>
</evidence>
<dbReference type="EMBL" id="AP017378">
    <property type="protein sequence ID" value="BBD09799.1"/>
    <property type="molecule type" value="Genomic_DNA"/>
</dbReference>
<evidence type="ECO:0000259" key="10">
    <source>
        <dbReference type="Pfam" id="PF07685"/>
    </source>
</evidence>
<comment type="cofactor">
    <cofactor evidence="1 8">
        <name>Mg(2+)</name>
        <dbReference type="ChEBI" id="CHEBI:18420"/>
    </cofactor>
</comment>
<dbReference type="CDD" id="cd03130">
    <property type="entry name" value="GATase1_CobB"/>
    <property type="match status" value="1"/>
</dbReference>
<dbReference type="HAMAP" id="MF_00027">
    <property type="entry name" value="CobB_CbiA"/>
    <property type="match status" value="1"/>
</dbReference>
<comment type="function">
    <text evidence="8">Catalyzes the ATP-dependent amidation of the two carboxylate groups at positions a and c of cobyrinate, using either L-glutamine or ammonia as the nitrogen source.</text>
</comment>
<keyword evidence="4 8" id="KW-0547">Nucleotide-binding</keyword>
<evidence type="ECO:0000313" key="11">
    <source>
        <dbReference type="EMBL" id="BBD09799.1"/>
    </source>
</evidence>
<keyword evidence="12" id="KW-1185">Reference proteome</keyword>
<keyword evidence="6 8" id="KW-0460">Magnesium</keyword>
<dbReference type="NCBIfam" id="NF002204">
    <property type="entry name" value="PRK01077.1"/>
    <property type="match status" value="1"/>
</dbReference>
<evidence type="ECO:0000256" key="2">
    <source>
        <dbReference type="ARBA" id="ARBA00022573"/>
    </source>
</evidence>
<reference evidence="11 12" key="1">
    <citation type="journal article" date="2018" name="Sci. Adv.">
        <title>Multi-heme cytochromes provide a pathway for survival in energy-limited environments.</title>
        <authorList>
            <person name="Deng X."/>
            <person name="Dohmae N."/>
            <person name="Nealson K.H."/>
            <person name="Hashimoto K."/>
            <person name="Okamoto A."/>
        </authorList>
    </citation>
    <scope>NUCLEOTIDE SEQUENCE [LARGE SCALE GENOMIC DNA]</scope>
    <source>
        <strain evidence="11 12">IS5</strain>
    </source>
</reference>
<keyword evidence="2 8" id="KW-0169">Cobalamin biosynthesis</keyword>
<evidence type="ECO:0000256" key="4">
    <source>
        <dbReference type="ARBA" id="ARBA00022741"/>
    </source>
</evidence>
<feature type="domain" description="CobB/CobQ-like glutamine amidotransferase" evidence="10">
    <location>
        <begin position="252"/>
        <end position="445"/>
    </location>
</feature>
<dbReference type="InterPro" id="IPR029062">
    <property type="entry name" value="Class_I_gatase-like"/>
</dbReference>
<feature type="site" description="Increases nucleophilicity of active site Cys" evidence="8">
    <location>
        <position position="439"/>
    </location>
</feature>
<dbReference type="Pfam" id="PF07685">
    <property type="entry name" value="GATase_3"/>
    <property type="match status" value="1"/>
</dbReference>
<dbReference type="GO" id="GO:0009236">
    <property type="term" value="P:cobalamin biosynthetic process"/>
    <property type="evidence" value="ECO:0007669"/>
    <property type="project" value="UniProtKB-UniRule"/>
</dbReference>
<evidence type="ECO:0000259" key="9">
    <source>
        <dbReference type="Pfam" id="PF01656"/>
    </source>
</evidence>
<evidence type="ECO:0000256" key="8">
    <source>
        <dbReference type="HAMAP-Rule" id="MF_00027"/>
    </source>
</evidence>
<keyword evidence="5 8" id="KW-0067">ATP-binding</keyword>
<dbReference type="SUPFAM" id="SSF52540">
    <property type="entry name" value="P-loop containing nucleoside triphosphate hydrolases"/>
    <property type="match status" value="1"/>
</dbReference>
<dbReference type="EC" id="6.3.5.11" evidence="8"/>
<dbReference type="InterPro" id="IPR004484">
    <property type="entry name" value="CbiA/CobB_synth"/>
</dbReference>
<dbReference type="GO" id="GO:0005524">
    <property type="term" value="F:ATP binding"/>
    <property type="evidence" value="ECO:0007669"/>
    <property type="project" value="UniProtKB-UniRule"/>
</dbReference>
<gene>
    <name evidence="8" type="primary">cbiA</name>
    <name evidence="11" type="ORF">DFE_3073</name>
</gene>
<dbReference type="UniPathway" id="UPA00148">
    <property type="reaction ID" value="UER00231"/>
</dbReference>
<dbReference type="Proteomes" id="UP000269883">
    <property type="component" value="Chromosome"/>
</dbReference>
<dbReference type="Pfam" id="PF01656">
    <property type="entry name" value="CbiA"/>
    <property type="match status" value="1"/>
</dbReference>
<dbReference type="SUPFAM" id="SSF52317">
    <property type="entry name" value="Class I glutamine amidotransferase-like"/>
    <property type="match status" value="1"/>
</dbReference>
<evidence type="ECO:0000256" key="3">
    <source>
        <dbReference type="ARBA" id="ARBA00022598"/>
    </source>
</evidence>
<evidence type="ECO:0000256" key="1">
    <source>
        <dbReference type="ARBA" id="ARBA00001946"/>
    </source>
</evidence>
<dbReference type="InterPro" id="IPR002586">
    <property type="entry name" value="CobQ/CobB/MinD/ParA_Nub-bd_dom"/>
</dbReference>
<dbReference type="InterPro" id="IPR011698">
    <property type="entry name" value="GATase_3"/>
</dbReference>
<feature type="active site" description="Nucleophile" evidence="8">
    <location>
        <position position="334"/>
    </location>
</feature>
<dbReference type="CDD" id="cd05388">
    <property type="entry name" value="CobB_N"/>
    <property type="match status" value="1"/>
</dbReference>
<feature type="domain" description="CobQ/CobB/MinD/ParA nucleotide binding" evidence="9">
    <location>
        <begin position="9"/>
        <end position="183"/>
    </location>
</feature>
<keyword evidence="7 8" id="KW-0315">Glutamine amidotransferase</keyword>
<organism evidence="11 12">
    <name type="scientific">Desulfovibrio ferrophilus</name>
    <dbReference type="NCBI Taxonomy" id="241368"/>
    <lineage>
        <taxon>Bacteria</taxon>
        <taxon>Pseudomonadati</taxon>
        <taxon>Thermodesulfobacteriota</taxon>
        <taxon>Desulfovibrionia</taxon>
        <taxon>Desulfovibrionales</taxon>
        <taxon>Desulfovibrionaceae</taxon>
        <taxon>Desulfovibrio</taxon>
    </lineage>
</organism>
<name>A0A2Z6B2Q3_9BACT</name>
<dbReference type="AlphaFoldDB" id="A0A2Z6B2Q3"/>
<evidence type="ECO:0000256" key="7">
    <source>
        <dbReference type="ARBA" id="ARBA00022962"/>
    </source>
</evidence>
<sequence>MSNISIPRLVVTGLSGGAGKTINSLGLARAWSEAGKTVSPFKKGPDYIDAVWLGLAARRPSSNLDPYFMQPETIRSLFAHRAHLADVAVIEGNRGLYDGMDVDGSCSTAELARILDAPVLLSMDCTKMTRTAAAVLSGIAGFEDGVNLGGVILNRTASERHRSILTSSIEQYTDVPVLGALPKISPDPIPERHMGLISNREYDGQEEILSNLARLMRDNCDLERIWELACSAGPLTGVAPLWPEASKPAEVTIGYVRDAALWFYYEENLEALSRAGAKLVELSLLDDSPWPEIHGLYLGGGFPETLAEDLASRCEMGQRVRSLSEAGLPIYAECGGFMFLTESVTWGDKTWPMAGVIPVRTDLCKRPHGLGYVRAEVLQDNPYHPKGSVLVGHEFHYSQCLSDATADALPMALRMERGTGMIGGFDGYMVRNTFACYTHIHALGTPWWAENFVKTAEAWKEG</sequence>
<comment type="similarity">
    <text evidence="8">Belongs to the CobB/CbiA family.</text>
</comment>
<accession>A0A2Z6B2Q3</accession>
<comment type="miscellaneous">
    <text evidence="8">The a and c carboxylates of cobyrinate are activated for nucleophilic attack via formation of a phosphorylated intermediate by ATP. CbiA catalyzes first the amidation of the c-carboxylate, and then that of the a-carboxylate.</text>
</comment>
<dbReference type="InterPro" id="IPR027417">
    <property type="entry name" value="P-loop_NTPase"/>
</dbReference>
<dbReference type="PANTHER" id="PTHR43873:SF1">
    <property type="entry name" value="COBYRINATE A,C-DIAMIDE SYNTHASE"/>
    <property type="match status" value="1"/>
</dbReference>
<dbReference type="KEGG" id="dfl:DFE_3073"/>
<proteinExistence type="inferred from homology"/>
<comment type="catalytic activity">
    <reaction evidence="8">
        <text>cob(II)yrinate + 2 L-glutamine + 2 ATP + 2 H2O = cob(II)yrinate a,c diamide + 2 L-glutamate + 2 ADP + 2 phosphate + 2 H(+)</text>
        <dbReference type="Rhea" id="RHEA:26289"/>
        <dbReference type="ChEBI" id="CHEBI:15377"/>
        <dbReference type="ChEBI" id="CHEBI:15378"/>
        <dbReference type="ChEBI" id="CHEBI:29985"/>
        <dbReference type="ChEBI" id="CHEBI:30616"/>
        <dbReference type="ChEBI" id="CHEBI:43474"/>
        <dbReference type="ChEBI" id="CHEBI:58359"/>
        <dbReference type="ChEBI" id="CHEBI:58537"/>
        <dbReference type="ChEBI" id="CHEBI:58894"/>
        <dbReference type="ChEBI" id="CHEBI:456216"/>
        <dbReference type="EC" id="6.3.5.11"/>
    </reaction>
</comment>
<protein>
    <recommendedName>
        <fullName evidence="8">Cobyrinate a,c-diamide synthase</fullName>
        <ecNumber evidence="8">6.3.5.11</ecNumber>
    </recommendedName>
    <alternativeName>
        <fullName evidence="8">Cobyrinic acid a,c-diamide synthetase</fullName>
    </alternativeName>
</protein>
<dbReference type="PROSITE" id="PS51274">
    <property type="entry name" value="GATASE_COBBQ"/>
    <property type="match status" value="1"/>
</dbReference>
<dbReference type="Gene3D" id="3.40.50.300">
    <property type="entry name" value="P-loop containing nucleotide triphosphate hydrolases"/>
    <property type="match status" value="1"/>
</dbReference>
<dbReference type="Gene3D" id="3.40.50.880">
    <property type="match status" value="1"/>
</dbReference>
<keyword evidence="3 8" id="KW-0436">Ligase</keyword>
<comment type="domain">
    <text evidence="8">Comprises of two domains. The C-terminal domain contains the binding site for glutamine and catalyzes the hydrolysis of this substrate to glutamate and ammonia. The N-terminal domain is anticipated to bind ATP and cobyrinate and catalyzes the ultimate synthesis of the diamide product. The ammonia produced via the glutaminase domain is probably translocated to the adjacent domain via a molecular tunnel, where it reacts with an activated intermediate.</text>
</comment>
<dbReference type="GO" id="GO:0042242">
    <property type="term" value="F:cobyrinic acid a,c-diamide synthase activity"/>
    <property type="evidence" value="ECO:0007669"/>
    <property type="project" value="UniProtKB-UniRule"/>
</dbReference>
<evidence type="ECO:0000256" key="5">
    <source>
        <dbReference type="ARBA" id="ARBA00022840"/>
    </source>
</evidence>
<dbReference type="PANTHER" id="PTHR43873">
    <property type="entry name" value="COBYRINATE A,C-DIAMIDE SYNTHASE"/>
    <property type="match status" value="1"/>
</dbReference>
<dbReference type="NCBIfam" id="TIGR00379">
    <property type="entry name" value="cobB"/>
    <property type="match status" value="1"/>
</dbReference>